<gene>
    <name evidence="5" type="ORF">FSB73_19165</name>
</gene>
<protein>
    <submittedName>
        <fullName evidence="5">ATP-binding cassette domain-containing protein</fullName>
    </submittedName>
</protein>
<organism evidence="5 6">
    <name type="scientific">Arachidicoccus ginsenosidivorans</name>
    <dbReference type="NCBI Taxonomy" id="496057"/>
    <lineage>
        <taxon>Bacteria</taxon>
        <taxon>Pseudomonadati</taxon>
        <taxon>Bacteroidota</taxon>
        <taxon>Chitinophagia</taxon>
        <taxon>Chitinophagales</taxon>
        <taxon>Chitinophagaceae</taxon>
        <taxon>Arachidicoccus</taxon>
    </lineage>
</organism>
<evidence type="ECO:0000259" key="4">
    <source>
        <dbReference type="Pfam" id="PF00005"/>
    </source>
</evidence>
<dbReference type="Gene3D" id="3.40.50.300">
    <property type="entry name" value="P-loop containing nucleotide triphosphate hydrolases"/>
    <property type="match status" value="1"/>
</dbReference>
<sequence length="122" mass="13700">MYCLLGKNGAGKSTLLNIIADISKPTQGKVWIGGLNYQEDELAIKKELGIQSEFDQIIGDLNAIDYLQWIGMLYGMNKSASLERIENLLGYFFENEEELLKKSKSYSSGMRKKLSICAAMLH</sequence>
<keyword evidence="3 5" id="KW-0067">ATP-binding</keyword>
<dbReference type="KEGG" id="agi:FSB73_19165"/>
<dbReference type="GO" id="GO:0016887">
    <property type="term" value="F:ATP hydrolysis activity"/>
    <property type="evidence" value="ECO:0007669"/>
    <property type="project" value="InterPro"/>
</dbReference>
<dbReference type="Pfam" id="PF00005">
    <property type="entry name" value="ABC_tran"/>
    <property type="match status" value="1"/>
</dbReference>
<dbReference type="OrthoDB" id="9808363at2"/>
<dbReference type="InterPro" id="IPR003439">
    <property type="entry name" value="ABC_transporter-like_ATP-bd"/>
</dbReference>
<dbReference type="GO" id="GO:0005524">
    <property type="term" value="F:ATP binding"/>
    <property type="evidence" value="ECO:0007669"/>
    <property type="project" value="UniProtKB-KW"/>
</dbReference>
<dbReference type="Proteomes" id="UP000321291">
    <property type="component" value="Chromosome"/>
</dbReference>
<dbReference type="InterPro" id="IPR051782">
    <property type="entry name" value="ABC_Transporter_VariousFunc"/>
</dbReference>
<reference evidence="5 6" key="1">
    <citation type="journal article" date="2017" name="Int. J. Syst. Evol. Microbiol.">
        <title>Arachidicoccus ginsenosidivorans sp. nov., with ginsenoside-converting activity isolated from ginseng cultivating soil.</title>
        <authorList>
            <person name="Siddiqi M.Z."/>
            <person name="Aslam Z."/>
            <person name="Im W.T."/>
        </authorList>
    </citation>
    <scope>NUCLEOTIDE SEQUENCE [LARGE SCALE GENOMIC DNA]</scope>
    <source>
        <strain evidence="5 6">Gsoil 809</strain>
    </source>
</reference>
<dbReference type="PANTHER" id="PTHR42939">
    <property type="entry name" value="ABC TRANSPORTER ATP-BINDING PROTEIN ALBC-RELATED"/>
    <property type="match status" value="1"/>
</dbReference>
<dbReference type="InterPro" id="IPR027417">
    <property type="entry name" value="P-loop_NTPase"/>
</dbReference>
<dbReference type="SUPFAM" id="SSF52540">
    <property type="entry name" value="P-loop containing nucleoside triphosphate hydrolases"/>
    <property type="match status" value="1"/>
</dbReference>
<feature type="domain" description="ABC transporter" evidence="4">
    <location>
        <begin position="2"/>
        <end position="121"/>
    </location>
</feature>
<evidence type="ECO:0000313" key="5">
    <source>
        <dbReference type="EMBL" id="QEC73459.1"/>
    </source>
</evidence>
<dbReference type="PANTHER" id="PTHR42939:SF1">
    <property type="entry name" value="ABC TRANSPORTER ATP-BINDING PROTEIN ALBC-RELATED"/>
    <property type="match status" value="1"/>
</dbReference>
<evidence type="ECO:0000313" key="6">
    <source>
        <dbReference type="Proteomes" id="UP000321291"/>
    </source>
</evidence>
<evidence type="ECO:0000256" key="2">
    <source>
        <dbReference type="ARBA" id="ARBA00022741"/>
    </source>
</evidence>
<keyword evidence="2" id="KW-0547">Nucleotide-binding</keyword>
<proteinExistence type="predicted"/>
<accession>A0A5B8VPT8</accession>
<dbReference type="AlphaFoldDB" id="A0A5B8VPT8"/>
<name>A0A5B8VPT8_9BACT</name>
<evidence type="ECO:0000256" key="1">
    <source>
        <dbReference type="ARBA" id="ARBA00022448"/>
    </source>
</evidence>
<keyword evidence="1" id="KW-0813">Transport</keyword>
<dbReference type="EMBL" id="CP042434">
    <property type="protein sequence ID" value="QEC73459.1"/>
    <property type="molecule type" value="Genomic_DNA"/>
</dbReference>
<evidence type="ECO:0000256" key="3">
    <source>
        <dbReference type="ARBA" id="ARBA00022840"/>
    </source>
</evidence>
<keyword evidence="6" id="KW-1185">Reference proteome</keyword>